<reference evidence="1 2" key="1">
    <citation type="submission" date="2016-03" db="EMBL/GenBank/DDBJ databases">
        <title>Draft genome sequence of Paenibacillus glacialis DSM 22343.</title>
        <authorList>
            <person name="Shin S.-K."/>
            <person name="Yi H."/>
        </authorList>
    </citation>
    <scope>NUCLEOTIDE SEQUENCE [LARGE SCALE GENOMIC DNA]</scope>
    <source>
        <strain evidence="1 2">DSM 22343</strain>
    </source>
</reference>
<dbReference type="OrthoDB" id="2591388at2"/>
<accession>A0A168DF29</accession>
<sequence length="380" mass="43188">MKIGGSLGQISNKLKSETKNLENKGKKIWNQTLDDIEAILGHTSNCHASMDQIRIIAMKRYLEYQTTSLRVMWNSNYITKEVVNEVWKIVSPRLKKGADPKIFYLKNYNRLESAIEIDPNNFEFADQKHPCLFVHGMDYESGINSAYNFFKDFNGRVSLFNHPKYQNHELYLVSYDSKITDEYETIIKAAFESLIGVSQDGDSGPLIQAVLWRELEDRARETGDYIVPFLRKLSEHNKQTNNKGFALSHSLGCFTLASAGQIFIEEDSSTQLFALWLCMAAALPANAFSSSGDFELAPFIAGPTDDKVKYGTSVWYSRLDYVLNIAYTLATGHLAMGVTGPLEISRNHVYPTDVTDIVGEQHNTHYFPRLKNTLRNMFEI</sequence>
<dbReference type="Proteomes" id="UP000076967">
    <property type="component" value="Unassembled WGS sequence"/>
</dbReference>
<dbReference type="EMBL" id="LVJH01000070">
    <property type="protein sequence ID" value="OAB34138.1"/>
    <property type="molecule type" value="Genomic_DNA"/>
</dbReference>
<evidence type="ECO:0000313" key="1">
    <source>
        <dbReference type="EMBL" id="OAB34138.1"/>
    </source>
</evidence>
<gene>
    <name evidence="1" type="ORF">PGLA_24905</name>
</gene>
<dbReference type="STRING" id="494026.PGLA_24905"/>
<comment type="caution">
    <text evidence="1">The sequence shown here is derived from an EMBL/GenBank/DDBJ whole genome shotgun (WGS) entry which is preliminary data.</text>
</comment>
<dbReference type="RefSeq" id="WP_068537882.1">
    <property type="nucleotide sequence ID" value="NZ_LVJH01000070.1"/>
</dbReference>
<dbReference type="AlphaFoldDB" id="A0A168DF29"/>
<protein>
    <submittedName>
        <fullName evidence="1">Uncharacterized protein</fullName>
    </submittedName>
</protein>
<evidence type="ECO:0000313" key="2">
    <source>
        <dbReference type="Proteomes" id="UP000076967"/>
    </source>
</evidence>
<keyword evidence="2" id="KW-1185">Reference proteome</keyword>
<name>A0A168DF29_9BACL</name>
<organism evidence="1 2">
    <name type="scientific">Paenibacillus glacialis</name>
    <dbReference type="NCBI Taxonomy" id="494026"/>
    <lineage>
        <taxon>Bacteria</taxon>
        <taxon>Bacillati</taxon>
        <taxon>Bacillota</taxon>
        <taxon>Bacilli</taxon>
        <taxon>Bacillales</taxon>
        <taxon>Paenibacillaceae</taxon>
        <taxon>Paenibacillus</taxon>
    </lineage>
</organism>
<proteinExistence type="predicted"/>